<evidence type="ECO:0000313" key="3">
    <source>
        <dbReference type="Proteomes" id="UP000199820"/>
    </source>
</evidence>
<name>A0A1I0CEN5_9FIRM</name>
<protein>
    <submittedName>
        <fullName evidence="2">Uncharacterized protein</fullName>
    </submittedName>
</protein>
<keyword evidence="1" id="KW-0812">Transmembrane</keyword>
<gene>
    <name evidence="2" type="ORF">SAMN04487771_100721</name>
</gene>
<sequence length="118" mass="12741">MISVWNSTDKCAKFIDRKSVICRDDLIHAEDWFEVTGMSMNWKKRLMTFAAAVCLSGAMSMSAMADEGTPIETTPVVYNGFTAVYDSATGLMVLTPALPMSGTADETFAAVTSPALPM</sequence>
<dbReference type="EMBL" id="FOIL01000007">
    <property type="protein sequence ID" value="SET18029.1"/>
    <property type="molecule type" value="Genomic_DNA"/>
</dbReference>
<dbReference type="AlphaFoldDB" id="A0A1I0CEN5"/>
<keyword evidence="1" id="KW-1133">Transmembrane helix</keyword>
<keyword evidence="1" id="KW-0472">Membrane</keyword>
<dbReference type="STRING" id="1526.SAMN02910262_00520"/>
<feature type="transmembrane region" description="Helical" evidence="1">
    <location>
        <begin position="46"/>
        <end position="65"/>
    </location>
</feature>
<organism evidence="2 3">
    <name type="scientific">[Clostridium] aminophilum</name>
    <dbReference type="NCBI Taxonomy" id="1526"/>
    <lineage>
        <taxon>Bacteria</taxon>
        <taxon>Bacillati</taxon>
        <taxon>Bacillota</taxon>
        <taxon>Clostridia</taxon>
        <taxon>Lachnospirales</taxon>
        <taxon>Lachnospiraceae</taxon>
    </lineage>
</organism>
<evidence type="ECO:0000313" key="2">
    <source>
        <dbReference type="EMBL" id="SET18029.1"/>
    </source>
</evidence>
<accession>A0A1I0CEN5</accession>
<keyword evidence="3" id="KW-1185">Reference proteome</keyword>
<proteinExistence type="predicted"/>
<dbReference type="Proteomes" id="UP000199820">
    <property type="component" value="Unassembled WGS sequence"/>
</dbReference>
<reference evidence="2 3" key="1">
    <citation type="submission" date="2016-10" db="EMBL/GenBank/DDBJ databases">
        <authorList>
            <person name="de Groot N.N."/>
        </authorList>
    </citation>
    <scope>NUCLEOTIDE SEQUENCE [LARGE SCALE GENOMIC DNA]</scope>
    <source>
        <strain evidence="2 3">KH1P1</strain>
    </source>
</reference>
<evidence type="ECO:0000256" key="1">
    <source>
        <dbReference type="SAM" id="Phobius"/>
    </source>
</evidence>